<name>A0A561QBR9_9HYPH</name>
<gene>
    <name evidence="1" type="ORF">FHW37_110116</name>
</gene>
<keyword evidence="2" id="KW-1185">Reference proteome</keyword>
<evidence type="ECO:0000313" key="1">
    <source>
        <dbReference type="EMBL" id="TWF47819.1"/>
    </source>
</evidence>
<sequence>MSGGHHGNSSSNGASQRGLLKLLVKLPSVRGRLQTIAAKPSSLNHLFEAYDAATDMLERLERDSAETGELMEYRTICQEIETDVIRYCLDHM</sequence>
<accession>A0A561QBR9</accession>
<dbReference type="EMBL" id="VIWP01000010">
    <property type="protein sequence ID" value="TWF47819.1"/>
    <property type="molecule type" value="Genomic_DNA"/>
</dbReference>
<evidence type="ECO:0000313" key="2">
    <source>
        <dbReference type="Proteomes" id="UP000320653"/>
    </source>
</evidence>
<organism evidence="1 2">
    <name type="scientific">Neorhizobium alkalisoli</name>
    <dbReference type="NCBI Taxonomy" id="528178"/>
    <lineage>
        <taxon>Bacteria</taxon>
        <taxon>Pseudomonadati</taxon>
        <taxon>Pseudomonadota</taxon>
        <taxon>Alphaproteobacteria</taxon>
        <taxon>Hyphomicrobiales</taxon>
        <taxon>Rhizobiaceae</taxon>
        <taxon>Rhizobium/Agrobacterium group</taxon>
        <taxon>Neorhizobium</taxon>
    </lineage>
</organism>
<dbReference type="OrthoDB" id="8420657at2"/>
<reference evidence="1 2" key="1">
    <citation type="submission" date="2019-06" db="EMBL/GenBank/DDBJ databases">
        <title>Sorghum-associated microbial communities from plants grown in Nebraska, USA.</title>
        <authorList>
            <person name="Schachtman D."/>
        </authorList>
    </citation>
    <scope>NUCLEOTIDE SEQUENCE [LARGE SCALE GENOMIC DNA]</scope>
    <source>
        <strain evidence="1 2">1225</strain>
    </source>
</reference>
<comment type="caution">
    <text evidence="1">The sequence shown here is derived from an EMBL/GenBank/DDBJ whole genome shotgun (WGS) entry which is preliminary data.</text>
</comment>
<dbReference type="AlphaFoldDB" id="A0A561QBR9"/>
<dbReference type="Proteomes" id="UP000320653">
    <property type="component" value="Unassembled WGS sequence"/>
</dbReference>
<protein>
    <submittedName>
        <fullName evidence="1">Uncharacterized protein</fullName>
    </submittedName>
</protein>
<proteinExistence type="predicted"/>